<gene>
    <name evidence="1" type="ORF">SAMN06269250_4834</name>
</gene>
<protein>
    <submittedName>
        <fullName evidence="1">Uncharacterized protein</fullName>
    </submittedName>
</protein>
<proteinExistence type="predicted"/>
<evidence type="ECO:0000313" key="1">
    <source>
        <dbReference type="EMBL" id="SOD95364.1"/>
    </source>
</evidence>
<evidence type="ECO:0000313" key="2">
    <source>
        <dbReference type="Proteomes" id="UP000219452"/>
    </source>
</evidence>
<sequence>MEATPSIDVLLENYILHVADKYIVGLSPENQTRLIKLVNQIGKLPADAGATTDRPNEMADKRLVNNLFSGLEEQWMDALASPAALTKKPVLSELTVELLQRTLVLNQREIEATLLCIKRMAELIARAETTCHASGQQDKLIQHYRTVQDGYTARLEQLKSFEGRRTRSLCL</sequence>
<dbReference type="Proteomes" id="UP000219452">
    <property type="component" value="Unassembled WGS sequence"/>
</dbReference>
<dbReference type="OrthoDB" id="969364at2"/>
<keyword evidence="2" id="KW-1185">Reference proteome</keyword>
<dbReference type="AlphaFoldDB" id="A0A286GK49"/>
<organism evidence="1 2">
    <name type="scientific">Spirosoma fluviale</name>
    <dbReference type="NCBI Taxonomy" id="1597977"/>
    <lineage>
        <taxon>Bacteria</taxon>
        <taxon>Pseudomonadati</taxon>
        <taxon>Bacteroidota</taxon>
        <taxon>Cytophagia</taxon>
        <taxon>Cytophagales</taxon>
        <taxon>Cytophagaceae</taxon>
        <taxon>Spirosoma</taxon>
    </lineage>
</organism>
<accession>A0A286GK49</accession>
<name>A0A286GK49_9BACT</name>
<dbReference type="EMBL" id="OCNH01000004">
    <property type="protein sequence ID" value="SOD95364.1"/>
    <property type="molecule type" value="Genomic_DNA"/>
</dbReference>
<dbReference type="RefSeq" id="WP_097129149.1">
    <property type="nucleotide sequence ID" value="NZ_OCNH01000004.1"/>
</dbReference>
<reference evidence="2" key="1">
    <citation type="submission" date="2017-09" db="EMBL/GenBank/DDBJ databases">
        <authorList>
            <person name="Varghese N."/>
            <person name="Submissions S."/>
        </authorList>
    </citation>
    <scope>NUCLEOTIDE SEQUENCE [LARGE SCALE GENOMIC DNA]</scope>
    <source>
        <strain evidence="2">DSM 29961</strain>
    </source>
</reference>